<dbReference type="AlphaFoldDB" id="A0ABD5BD03"/>
<gene>
    <name evidence="2" type="ORF">RF091_00790</name>
</gene>
<dbReference type="RefSeq" id="WP_072270287.1">
    <property type="nucleotide sequence ID" value="NZ_FCFV01000001.1"/>
</dbReference>
<evidence type="ECO:0000259" key="1">
    <source>
        <dbReference type="Pfam" id="PF06223"/>
    </source>
</evidence>
<dbReference type="Pfam" id="PF06223">
    <property type="entry name" value="Phage_tail_T"/>
    <property type="match status" value="1"/>
</dbReference>
<reference evidence="2 3" key="1">
    <citation type="submission" date="2023-07" db="EMBL/GenBank/DDBJ databases">
        <title>Pathogens genome sequencing project 196.</title>
        <authorList>
            <person name="Cao X."/>
        </authorList>
    </citation>
    <scope>NUCLEOTIDE SEQUENCE [LARGE SCALE GENOMIC DNA]</scope>
    <source>
        <strain evidence="2 3">SM41</strain>
    </source>
</reference>
<evidence type="ECO:0000313" key="2">
    <source>
        <dbReference type="EMBL" id="MDQ9554081.1"/>
    </source>
</evidence>
<protein>
    <submittedName>
        <fullName evidence="2">Phage tail protein</fullName>
    </submittedName>
</protein>
<proteinExistence type="predicted"/>
<sequence>MNGIGGRTVAEAQERLSLSEFRLWMKYRNKFGSLNPMMRTEWGAALVASTIANVNKKETTPPFHVADFAPHIELEEKPISLDEAKERWA</sequence>
<dbReference type="Proteomes" id="UP001234811">
    <property type="component" value="Unassembled WGS sequence"/>
</dbReference>
<organism evidence="2 3">
    <name type="scientific">Serratia marcescens</name>
    <dbReference type="NCBI Taxonomy" id="615"/>
    <lineage>
        <taxon>Bacteria</taxon>
        <taxon>Pseudomonadati</taxon>
        <taxon>Pseudomonadota</taxon>
        <taxon>Gammaproteobacteria</taxon>
        <taxon>Enterobacterales</taxon>
        <taxon>Yersiniaceae</taxon>
        <taxon>Serratia</taxon>
    </lineage>
</organism>
<accession>A0ABD5BD03</accession>
<name>A0ABD5BD03_SERMA</name>
<dbReference type="InterPro" id="IPR009350">
    <property type="entry name" value="Phage_tail_T"/>
</dbReference>
<dbReference type="EMBL" id="JAVIPQ010000013">
    <property type="protein sequence ID" value="MDQ9554081.1"/>
    <property type="molecule type" value="Genomic_DNA"/>
</dbReference>
<evidence type="ECO:0000313" key="3">
    <source>
        <dbReference type="Proteomes" id="UP001234811"/>
    </source>
</evidence>
<feature type="domain" description="Minor tail T" evidence="1">
    <location>
        <begin position="17"/>
        <end position="78"/>
    </location>
</feature>
<comment type="caution">
    <text evidence="2">The sequence shown here is derived from an EMBL/GenBank/DDBJ whole genome shotgun (WGS) entry which is preliminary data.</text>
</comment>